<dbReference type="PANTHER" id="PTHR43319">
    <property type="entry name" value="BETA-LACTAMASE-RELATED"/>
    <property type="match status" value="1"/>
</dbReference>
<reference evidence="2 3" key="1">
    <citation type="journal article" date="2019" name="Sci. Rep.">
        <title>Extended insight into the Mycobacterium chelonae-abscessus complex through whole genome sequencing of Mycobacterium salmoniphilum outbreak and Mycobacterium salmoniphilum-like strains.</title>
        <authorList>
            <person name="Behra P.R.K."/>
            <person name="Das S."/>
            <person name="Pettersson B.M.F."/>
            <person name="Shirreff L."/>
            <person name="DuCote T."/>
            <person name="Jacobsson K.G."/>
            <person name="Ennis D.G."/>
            <person name="Kirsebom L.A."/>
        </authorList>
    </citation>
    <scope>NUCLEOTIDE SEQUENCE [LARGE SCALE GENOMIC DNA]</scope>
    <source>
        <strain evidence="2 3">DE 4585</strain>
    </source>
</reference>
<dbReference type="Pfam" id="PF00144">
    <property type="entry name" value="Beta-lactamase"/>
    <property type="match status" value="1"/>
</dbReference>
<proteinExistence type="predicted"/>
<dbReference type="InterPro" id="IPR012338">
    <property type="entry name" value="Beta-lactam/transpept-like"/>
</dbReference>
<dbReference type="EMBL" id="PECH01000008">
    <property type="protein sequence ID" value="TDZ79228.1"/>
    <property type="molecule type" value="Genomic_DNA"/>
</dbReference>
<evidence type="ECO:0000259" key="1">
    <source>
        <dbReference type="Pfam" id="PF00144"/>
    </source>
</evidence>
<dbReference type="EC" id="3.1.1.-" evidence="2"/>
<keyword evidence="2" id="KW-0378">Hydrolase</keyword>
<feature type="domain" description="Beta-lactamase-related" evidence="1">
    <location>
        <begin position="81"/>
        <end position="430"/>
    </location>
</feature>
<sequence>MGIRLEIYSVSLVLTSSTWYSVLLMAQPHGFDDAVTESSQPASLPFAYPPLERGVDLPPGVNGWARPEFRGVVRVFSLAFTKYHVGGGAICVYVDGEPVLDLWAGLAQVGQQWSRDTAPVIFSASKGVTATIIHRLVDRGLLDYSAPVSQYWPEFAANGKGAITVDEILSHTAGLSRLTGIAHSYEEMFDPDLMADRLAAAPVDRYFGKPAYHALSIGWLMGRLAKAVTGKDLEELYRTELAEPLGVDGIHMGRPPEGAPSESAALTPYLDRVARSGFIRRTAPPVMGVLDKMPGAKGAASTLYQPGAEMLLADDGHASAPVMDLRCGAGSACCTAPALAKLYAALAGDGSVDGIRLLSPEITRGLARKNSYQIDHTLGIPMGWHRGYHSLAVPVIGGGFGHIGAGGSFGWADQKRNISVAIVHNRLPTTMVFDQTIIGTFLPSIIRAAR</sequence>
<gene>
    <name evidence="2" type="primary">estB_2</name>
    <name evidence="2" type="ORF">DE4585_02963</name>
</gene>
<comment type="caution">
    <text evidence="2">The sequence shown here is derived from an EMBL/GenBank/DDBJ whole genome shotgun (WGS) entry which is preliminary data.</text>
</comment>
<dbReference type="GO" id="GO:0016787">
    <property type="term" value="F:hydrolase activity"/>
    <property type="evidence" value="ECO:0007669"/>
    <property type="project" value="UniProtKB-KW"/>
</dbReference>
<name>A0A4V6QF44_9MYCO</name>
<dbReference type="PANTHER" id="PTHR43319:SF3">
    <property type="entry name" value="BETA-LACTAMASE-RELATED DOMAIN-CONTAINING PROTEIN"/>
    <property type="match status" value="1"/>
</dbReference>
<dbReference type="InterPro" id="IPR001466">
    <property type="entry name" value="Beta-lactam-related"/>
</dbReference>
<protein>
    <submittedName>
        <fullName evidence="2">Esterase EstB</fullName>
        <ecNumber evidence="2">3.1.1.-</ecNumber>
    </submittedName>
</protein>
<dbReference type="Gene3D" id="3.40.710.10">
    <property type="entry name" value="DD-peptidase/beta-lactamase superfamily"/>
    <property type="match status" value="1"/>
</dbReference>
<dbReference type="AlphaFoldDB" id="A0A4V6QF44"/>
<evidence type="ECO:0000313" key="2">
    <source>
        <dbReference type="EMBL" id="TDZ79228.1"/>
    </source>
</evidence>
<evidence type="ECO:0000313" key="3">
    <source>
        <dbReference type="Proteomes" id="UP000295117"/>
    </source>
</evidence>
<organism evidence="2 3">
    <name type="scientific">Mycobacteroides salmoniphilum</name>
    <dbReference type="NCBI Taxonomy" id="404941"/>
    <lineage>
        <taxon>Bacteria</taxon>
        <taxon>Bacillati</taxon>
        <taxon>Actinomycetota</taxon>
        <taxon>Actinomycetes</taxon>
        <taxon>Mycobacteriales</taxon>
        <taxon>Mycobacteriaceae</taxon>
        <taxon>Mycobacteroides</taxon>
    </lineage>
</organism>
<dbReference type="SUPFAM" id="SSF56601">
    <property type="entry name" value="beta-lactamase/transpeptidase-like"/>
    <property type="match status" value="1"/>
</dbReference>
<dbReference type="Proteomes" id="UP000295117">
    <property type="component" value="Unassembled WGS sequence"/>
</dbReference>
<accession>A0A4V6QF44</accession>
<dbReference type="InterPro" id="IPR052907">
    <property type="entry name" value="Beta-lactamase/esterase"/>
</dbReference>